<keyword evidence="2" id="KW-0663">Pyridoxal phosphate</keyword>
<name>A0A3B7RSV5_9BACT</name>
<reference evidence="3 4" key="1">
    <citation type="submission" date="2018-09" db="EMBL/GenBank/DDBJ databases">
        <title>Hymenobacter medium sp. nov., isolated from R2A medium.</title>
        <authorList>
            <person name="Yingchao G."/>
        </authorList>
    </citation>
    <scope>NUCLEOTIDE SEQUENCE [LARGE SCALE GENOMIC DNA]</scope>
    <source>
        <strain evidence="4">sh-6</strain>
    </source>
</reference>
<dbReference type="SUPFAM" id="SSF53383">
    <property type="entry name" value="PLP-dependent transferases"/>
    <property type="match status" value="1"/>
</dbReference>
<dbReference type="GO" id="GO:0000271">
    <property type="term" value="P:polysaccharide biosynthetic process"/>
    <property type="evidence" value="ECO:0007669"/>
    <property type="project" value="TreeGrafter"/>
</dbReference>
<dbReference type="GO" id="GO:0008483">
    <property type="term" value="F:transaminase activity"/>
    <property type="evidence" value="ECO:0007669"/>
    <property type="project" value="TreeGrafter"/>
</dbReference>
<evidence type="ECO:0000313" key="4">
    <source>
        <dbReference type="Proteomes" id="UP000262802"/>
    </source>
</evidence>
<protein>
    <recommendedName>
        <fullName evidence="5">DegT/DnrJ/EryC1/StrS aminotransferase family protein</fullName>
    </recommendedName>
</protein>
<evidence type="ECO:0008006" key="5">
    <source>
        <dbReference type="Google" id="ProtNLM"/>
    </source>
</evidence>
<dbReference type="InterPro" id="IPR000653">
    <property type="entry name" value="DegT/StrS_aminotransferase"/>
</dbReference>
<dbReference type="Proteomes" id="UP000262802">
    <property type="component" value="Chromosome"/>
</dbReference>
<dbReference type="GO" id="GO:0030170">
    <property type="term" value="F:pyridoxal phosphate binding"/>
    <property type="evidence" value="ECO:0007669"/>
    <property type="project" value="TreeGrafter"/>
</dbReference>
<dbReference type="PANTHER" id="PTHR30244:SF34">
    <property type="entry name" value="DTDP-4-AMINO-4,6-DIDEOXYGALACTOSE TRANSAMINASE"/>
    <property type="match status" value="1"/>
</dbReference>
<gene>
    <name evidence="3" type="ORF">D3Y59_09120</name>
</gene>
<evidence type="ECO:0000256" key="2">
    <source>
        <dbReference type="RuleBase" id="RU004508"/>
    </source>
</evidence>
<accession>A0A3B7RSV5</accession>
<dbReference type="Pfam" id="PF01041">
    <property type="entry name" value="DegT_DnrJ_EryC1"/>
    <property type="match status" value="1"/>
</dbReference>
<dbReference type="InterPro" id="IPR015424">
    <property type="entry name" value="PyrdxlP-dep_Trfase"/>
</dbReference>
<organism evidence="3 4">
    <name type="scientific">Hymenobacter oligotrophus</name>
    <dbReference type="NCBI Taxonomy" id="2319843"/>
    <lineage>
        <taxon>Bacteria</taxon>
        <taxon>Pseudomonadati</taxon>
        <taxon>Bacteroidota</taxon>
        <taxon>Cytophagia</taxon>
        <taxon>Cytophagales</taxon>
        <taxon>Hymenobacteraceae</taxon>
        <taxon>Hymenobacter</taxon>
    </lineage>
</organism>
<dbReference type="Gene3D" id="3.40.640.10">
    <property type="entry name" value="Type I PLP-dependent aspartate aminotransferase-like (Major domain)"/>
    <property type="match status" value="1"/>
</dbReference>
<sequence length="317" mass="36515">MKNNCNTVYPSVSNGFVFNSHDDLLPDYRINSFTAYDLAVHHSLKHATDIDDYFDQRFAGKTWQYTASGSHGISEVLKLLKLKPDDCITILTSTGNTYISGCVTREIEKVCQWSMKIEVNTKAIFVNHEFGIPFPNLARLKKYGVPIIEDCCYAFNSTNSFGEISQVGDFVIYSFAKFFSIQFGGIVVANNKYELNYNLITEDSKLYIQKVMSFYLKEINSISEKRLYNYKLLSDKLAPLALSPRFELKSGEVPGVYMFKVECEVDLQALKSYLWKKGIQCSVFYGEKAFFIPLHQKLNEVDFAYFYECIRQFIYCK</sequence>
<dbReference type="AlphaFoldDB" id="A0A3B7RSV5"/>
<proteinExistence type="inferred from homology"/>
<comment type="similarity">
    <text evidence="1 2">Belongs to the DegT/DnrJ/EryC1 family.</text>
</comment>
<keyword evidence="4" id="KW-1185">Reference proteome</keyword>
<dbReference type="OrthoDB" id="1117639at2"/>
<evidence type="ECO:0000313" key="3">
    <source>
        <dbReference type="EMBL" id="AYA37197.1"/>
    </source>
</evidence>
<dbReference type="InterPro" id="IPR015421">
    <property type="entry name" value="PyrdxlP-dep_Trfase_major"/>
</dbReference>
<dbReference type="RefSeq" id="WP_119444773.1">
    <property type="nucleotide sequence ID" value="NZ_CP032317.1"/>
</dbReference>
<evidence type="ECO:0000256" key="1">
    <source>
        <dbReference type="ARBA" id="ARBA00037999"/>
    </source>
</evidence>
<dbReference type="KEGG" id="hyh:D3Y59_09120"/>
<dbReference type="PANTHER" id="PTHR30244">
    <property type="entry name" value="TRANSAMINASE"/>
    <property type="match status" value="1"/>
</dbReference>
<dbReference type="EMBL" id="CP032317">
    <property type="protein sequence ID" value="AYA37197.1"/>
    <property type="molecule type" value="Genomic_DNA"/>
</dbReference>